<evidence type="ECO:0000256" key="1">
    <source>
        <dbReference type="SAM" id="SignalP"/>
    </source>
</evidence>
<keyword evidence="1" id="KW-0732">Signal</keyword>
<evidence type="ECO:0000313" key="4">
    <source>
        <dbReference type="Proteomes" id="UP001153365"/>
    </source>
</evidence>
<accession>A0AAV0BA26</accession>
<feature type="chain" id="PRO_5044713220" evidence="1">
    <location>
        <begin position="20"/>
        <end position="119"/>
    </location>
</feature>
<dbReference type="AlphaFoldDB" id="A0AAV0BA26"/>
<dbReference type="Proteomes" id="UP001153365">
    <property type="component" value="Unassembled WGS sequence"/>
</dbReference>
<feature type="signal peptide" evidence="1">
    <location>
        <begin position="1"/>
        <end position="19"/>
    </location>
</feature>
<sequence length="119" mass="12375">MQVFIYSIFIVALAQLIGAAPFIGGIGGMGGVGGGFAGGASGFHKHSFSSVHHSHSSSGFTAGHGGAHGGFGHGGIGGIGGVGPFLKDSKHKNKINHLIRFKYIHFKHIREFKIIKKLI</sequence>
<organism evidence="2 4">
    <name type="scientific">Phakopsora pachyrhizi</name>
    <name type="common">Asian soybean rust disease fungus</name>
    <dbReference type="NCBI Taxonomy" id="170000"/>
    <lineage>
        <taxon>Eukaryota</taxon>
        <taxon>Fungi</taxon>
        <taxon>Dikarya</taxon>
        <taxon>Basidiomycota</taxon>
        <taxon>Pucciniomycotina</taxon>
        <taxon>Pucciniomycetes</taxon>
        <taxon>Pucciniales</taxon>
        <taxon>Phakopsoraceae</taxon>
        <taxon>Phakopsora</taxon>
    </lineage>
</organism>
<protein>
    <submittedName>
        <fullName evidence="2">Uncharacterized protein</fullName>
    </submittedName>
</protein>
<evidence type="ECO:0000313" key="3">
    <source>
        <dbReference type="EMBL" id="CAH7682928.1"/>
    </source>
</evidence>
<reference evidence="2" key="1">
    <citation type="submission" date="2022-06" db="EMBL/GenBank/DDBJ databases">
        <authorList>
            <consortium name="SYNGENTA / RWTH Aachen University"/>
        </authorList>
    </citation>
    <scope>NUCLEOTIDE SEQUENCE</scope>
</reference>
<evidence type="ECO:0000313" key="2">
    <source>
        <dbReference type="EMBL" id="CAH7682604.1"/>
    </source>
</evidence>
<dbReference type="EMBL" id="CALTRL010004343">
    <property type="protein sequence ID" value="CAH7682928.1"/>
    <property type="molecule type" value="Genomic_DNA"/>
</dbReference>
<gene>
    <name evidence="2" type="ORF">PPACK8108_LOCUS15591</name>
    <name evidence="3" type="ORF">PPACK8108_LOCUS16100</name>
</gene>
<keyword evidence="4" id="KW-1185">Reference proteome</keyword>
<dbReference type="EMBL" id="CALTRL010004163">
    <property type="protein sequence ID" value="CAH7682604.1"/>
    <property type="molecule type" value="Genomic_DNA"/>
</dbReference>
<comment type="caution">
    <text evidence="2">The sequence shown here is derived from an EMBL/GenBank/DDBJ whole genome shotgun (WGS) entry which is preliminary data.</text>
</comment>
<proteinExistence type="predicted"/>
<name>A0AAV0BA26_PHAPC</name>